<evidence type="ECO:0000259" key="1">
    <source>
        <dbReference type="PROSITE" id="PS50105"/>
    </source>
</evidence>
<dbReference type="PROSITE" id="PS50105">
    <property type="entry name" value="SAM_DOMAIN"/>
    <property type="match status" value="1"/>
</dbReference>
<dbReference type="Gene3D" id="1.10.150.50">
    <property type="entry name" value="Transcription Factor, Ets-1"/>
    <property type="match status" value="1"/>
</dbReference>
<reference evidence="3" key="1">
    <citation type="submission" date="2022-11" db="UniProtKB">
        <authorList>
            <consortium name="WormBaseParasite"/>
        </authorList>
    </citation>
    <scope>IDENTIFICATION</scope>
</reference>
<dbReference type="AlphaFoldDB" id="A0A915A4S8"/>
<organism evidence="2 3">
    <name type="scientific">Parascaris univalens</name>
    <name type="common">Nematode worm</name>
    <dbReference type="NCBI Taxonomy" id="6257"/>
    <lineage>
        <taxon>Eukaryota</taxon>
        <taxon>Metazoa</taxon>
        <taxon>Ecdysozoa</taxon>
        <taxon>Nematoda</taxon>
        <taxon>Chromadorea</taxon>
        <taxon>Rhabditida</taxon>
        <taxon>Spirurina</taxon>
        <taxon>Ascaridomorpha</taxon>
        <taxon>Ascaridoidea</taxon>
        <taxon>Ascarididae</taxon>
        <taxon>Parascaris</taxon>
    </lineage>
</organism>
<dbReference type="GO" id="GO:0007169">
    <property type="term" value="P:cell surface receptor protein tyrosine kinase signaling pathway"/>
    <property type="evidence" value="ECO:0007669"/>
    <property type="project" value="TreeGrafter"/>
</dbReference>
<sequence length="156" mass="18512">MPFTHRRLWSCCVSRAFSLRSQFAIAEPSFYATLPTWVPSGSSRHRCIHRRTSEADVMMTVQRYQIVSHRPMCFWSAMDTEEWLKRKRPKLAFKYAHLFIEHYISGRILVEITDDQLMQIGVDDFEERQDLLLEIRKQKLFSDLDEVMKLSASTFC</sequence>
<dbReference type="InterPro" id="IPR013761">
    <property type="entry name" value="SAM/pointed_sf"/>
</dbReference>
<evidence type="ECO:0000313" key="2">
    <source>
        <dbReference type="Proteomes" id="UP000887569"/>
    </source>
</evidence>
<evidence type="ECO:0000313" key="3">
    <source>
        <dbReference type="WBParaSite" id="PgR001X_g104_t01"/>
    </source>
</evidence>
<accession>A0A915A4S8</accession>
<dbReference type="InterPro" id="IPR052268">
    <property type="entry name" value="SAM_domain-containing_protein"/>
</dbReference>
<feature type="domain" description="SAM" evidence="1">
    <location>
        <begin position="75"/>
        <end position="141"/>
    </location>
</feature>
<dbReference type="Pfam" id="PF00536">
    <property type="entry name" value="SAM_1"/>
    <property type="match status" value="1"/>
</dbReference>
<dbReference type="PANTHER" id="PTHR20843">
    <property type="entry name" value="STERILE ALPHA MOTIF DOMAIN CONTAINING PROTEIN 10"/>
    <property type="match status" value="1"/>
</dbReference>
<dbReference type="SUPFAM" id="SSF47769">
    <property type="entry name" value="SAM/Pointed domain"/>
    <property type="match status" value="1"/>
</dbReference>
<dbReference type="Proteomes" id="UP000887569">
    <property type="component" value="Unplaced"/>
</dbReference>
<dbReference type="PANTHER" id="PTHR20843:SF0">
    <property type="entry name" value="PROTEIN AVEUGLE"/>
    <property type="match status" value="1"/>
</dbReference>
<name>A0A915A4S8_PARUN</name>
<protein>
    <submittedName>
        <fullName evidence="3">SAM domain-containing protein</fullName>
    </submittedName>
</protein>
<dbReference type="SMART" id="SM00454">
    <property type="entry name" value="SAM"/>
    <property type="match status" value="1"/>
</dbReference>
<proteinExistence type="predicted"/>
<dbReference type="WBParaSite" id="PgR001X_g104_t01">
    <property type="protein sequence ID" value="PgR001X_g104_t01"/>
    <property type="gene ID" value="PgR001X_g104"/>
</dbReference>
<dbReference type="InterPro" id="IPR001660">
    <property type="entry name" value="SAM"/>
</dbReference>
<dbReference type="GO" id="GO:0009898">
    <property type="term" value="C:cytoplasmic side of plasma membrane"/>
    <property type="evidence" value="ECO:0007669"/>
    <property type="project" value="TreeGrafter"/>
</dbReference>
<keyword evidence="2" id="KW-1185">Reference proteome</keyword>